<accession>A0ACC2V1A8</accession>
<gene>
    <name evidence="1" type="ORF">QFC19_008592</name>
</gene>
<keyword evidence="2" id="KW-1185">Reference proteome</keyword>
<sequence length="902" mass="99327">MASNPPIAGLQSTGSLDLHTRINRFLTTLEPHLHYFTSRGRSHLDSLLERDKAEHRRLNIDKTGWAAVPIGGTSLVDARGDGGEDGKRSEVSVTAMSSVSQRGGRVSRMRDRNGNTAADIHVAGKQRKLRVVSGKTGGPMAPFPDTSSSPIQPWKDIRPQSPSNLPPNAPPTPELITRTLYGEDNHTEEPSVTLAKELVDNDVYDKSSRKRKSHINGCGSDVKRRNGINKSARQSNNHNVTRHEQITDTGEKPNPAVSPAMPDQKSKKPHQNRASLVEAASKLNCEVPIQERENGDARTGTKTVEKTSKKKLVNDTGAERTAEEQSREERSDRVSPLDLVLSVRRTKRRAKMSFKTANVPVSKQTGTRAAEQGKDEKCSIDDDADQIKATSSRGVQANRTVTSLGKRGKDPGRDIGTALLQAYDSSGHLDRSHRITLPKTSLRLGIFGKGMSSRQGGTAKASKHPPDLQFQTESFVKRKKRLSISTCSSASAELNDGDTSLASDSQVHERVDAPHANPCKTRKQARGKENCNSKITSEIHRTHRIRTVKKSEKKEIKHTMSKKAKQPSPDWPSVLHSSDGSEAVDDMEKMNTSDLPVHAVGSKKKLAASKFDHELDFKQGCPQHSSSPISKPARDSTMIIAQTMPSGSEHSARMSAVRGRMDLSSRAASEPVAPVSVTFGAAQTANIEQTIQENCYSSRSPSLGDQSYESIMANALAEASSPSIIVQASPVPAPLVPAHTMFQTDDGHVREYVSENLDHAYPEFEQMWQAKEMEDYSYEQKQVEHNPMGFDAFNQEISNDSAEVTYQVFPQVVCFQSERVDQDAQHPSSGGKVVGLRSVNQFDHVHQHEQLDIDDSVSSYMRIDPEETFIVGFPKQIDDTLDVFGTDAEQVRRALYGTRFHR</sequence>
<evidence type="ECO:0000313" key="2">
    <source>
        <dbReference type="Proteomes" id="UP001241377"/>
    </source>
</evidence>
<reference evidence="1" key="1">
    <citation type="submission" date="2023-04" db="EMBL/GenBank/DDBJ databases">
        <title>Draft Genome sequencing of Naganishia species isolated from polar environments using Oxford Nanopore Technology.</title>
        <authorList>
            <person name="Leo P."/>
            <person name="Venkateswaran K."/>
        </authorList>
    </citation>
    <scope>NUCLEOTIDE SEQUENCE</scope>
    <source>
        <strain evidence="1">MNA-CCFEE 5261</strain>
    </source>
</reference>
<organism evidence="1 2">
    <name type="scientific">Naganishia cerealis</name>
    <dbReference type="NCBI Taxonomy" id="610337"/>
    <lineage>
        <taxon>Eukaryota</taxon>
        <taxon>Fungi</taxon>
        <taxon>Dikarya</taxon>
        <taxon>Basidiomycota</taxon>
        <taxon>Agaricomycotina</taxon>
        <taxon>Tremellomycetes</taxon>
        <taxon>Filobasidiales</taxon>
        <taxon>Filobasidiaceae</taxon>
        <taxon>Naganishia</taxon>
    </lineage>
</organism>
<comment type="caution">
    <text evidence="1">The sequence shown here is derived from an EMBL/GenBank/DDBJ whole genome shotgun (WGS) entry which is preliminary data.</text>
</comment>
<dbReference type="Proteomes" id="UP001241377">
    <property type="component" value="Unassembled WGS sequence"/>
</dbReference>
<dbReference type="EMBL" id="JASBWR010000130">
    <property type="protein sequence ID" value="KAJ9092868.1"/>
    <property type="molecule type" value="Genomic_DNA"/>
</dbReference>
<evidence type="ECO:0000313" key="1">
    <source>
        <dbReference type="EMBL" id="KAJ9092868.1"/>
    </source>
</evidence>
<proteinExistence type="predicted"/>
<name>A0ACC2V1A8_9TREE</name>
<protein>
    <submittedName>
        <fullName evidence="1">Uncharacterized protein</fullName>
    </submittedName>
</protein>